<dbReference type="AlphaFoldDB" id="A0A0M3JEX8"/>
<reference evidence="1" key="1">
    <citation type="submission" date="2017-02" db="UniProtKB">
        <authorList>
            <consortium name="WormBaseParasite"/>
        </authorList>
    </citation>
    <scope>IDENTIFICATION</scope>
</reference>
<name>A0A0M3JEX8_ANISI</name>
<proteinExistence type="predicted"/>
<accession>A0A0M3JEX8</accession>
<dbReference type="WBParaSite" id="ASIM_0000617701-mRNA-1">
    <property type="protein sequence ID" value="ASIM_0000617701-mRNA-1"/>
    <property type="gene ID" value="ASIM_0000617701"/>
</dbReference>
<protein>
    <submittedName>
        <fullName evidence="1">SECA_MOTOR_DEAD domain-containing protein</fullName>
    </submittedName>
</protein>
<organism evidence="1">
    <name type="scientific">Anisakis simplex</name>
    <name type="common">Herring worm</name>
    <dbReference type="NCBI Taxonomy" id="6269"/>
    <lineage>
        <taxon>Eukaryota</taxon>
        <taxon>Metazoa</taxon>
        <taxon>Ecdysozoa</taxon>
        <taxon>Nematoda</taxon>
        <taxon>Chromadorea</taxon>
        <taxon>Rhabditida</taxon>
        <taxon>Spirurina</taxon>
        <taxon>Ascaridomorpha</taxon>
        <taxon>Ascaridoidea</taxon>
        <taxon>Anisakidae</taxon>
        <taxon>Anisakis</taxon>
        <taxon>Anisakis simplex complex</taxon>
    </lineage>
</organism>
<sequence length="98" mass="11330">LDEIGKYAELDDIPLNAEEEQRLEEYLNDILSDRSPDVSKLNDEQAERLLKYVHFLQSTLLDSQGTALQNVHTRPIKIYSLFIGPMALSRIVTEHFEK</sequence>
<evidence type="ECO:0000313" key="1">
    <source>
        <dbReference type="WBParaSite" id="ASIM_0000617701-mRNA-1"/>
    </source>
</evidence>